<dbReference type="PROSITE" id="PS01124">
    <property type="entry name" value="HTH_ARAC_FAMILY_2"/>
    <property type="match status" value="1"/>
</dbReference>
<evidence type="ECO:0000256" key="1">
    <source>
        <dbReference type="ARBA" id="ARBA00023125"/>
    </source>
</evidence>
<dbReference type="InterPro" id="IPR001789">
    <property type="entry name" value="Sig_transdc_resp-reg_receiver"/>
</dbReference>
<dbReference type="SMART" id="SM00448">
    <property type="entry name" value="REC"/>
    <property type="match status" value="1"/>
</dbReference>
<sequence length="502" mass="56816">MRILIADDESSARIRLVSMIQEMAHPFEICGEAENEQQLLQLLQEYKPDIVLHDYQIAVQNGLAIMEAGKELSPLTKWIILSGYADYEPAHDSVKCGASDFLLKPPSVQELEAALLRAQDCAEKQGLHFDKHNEDTWVDALVSTHEQSLEHHSDNQMAFWGIRPFIDSYLNEMDHRAVKNSLIEELVLQMNKVELAAIQTSLVEVSEGDLVLVGTWLSGPLPHEAIVNELASIAEAKLLAFHHEQAAATFVMTDVCPSLEKLQEQLAVAEHCAAMRVTKGMGRSWTLSQLDPHGSELYFMLGQIMVDLSNSYQHKNYMAFMNLVDQLQSFVIRHGLNEFPQDTMLNIMKFTAYALRLQVDPSAAQWVEQLYKHGETLLPHHGLKDSGERMVEQVIEMIEQDYSNSILALSEYAKQFRTTAHYLNARFIQVTGLSFVKYLSKLRVNKAKLLFADPSSDKLSLQQIAEQVGFTSTRQLGRSMTEFEGCSSTAYRKNLKRTLKEK</sequence>
<dbReference type="Gene3D" id="3.40.50.2300">
    <property type="match status" value="1"/>
</dbReference>
<dbReference type="PROSITE" id="PS50110">
    <property type="entry name" value="RESPONSE_REGULATORY"/>
    <property type="match status" value="1"/>
</dbReference>
<dbReference type="SUPFAM" id="SSF52172">
    <property type="entry name" value="CheY-like"/>
    <property type="match status" value="1"/>
</dbReference>
<organism evidence="5 6">
    <name type="scientific">Paenibacillus albiflavus</name>
    <dbReference type="NCBI Taxonomy" id="2545760"/>
    <lineage>
        <taxon>Bacteria</taxon>
        <taxon>Bacillati</taxon>
        <taxon>Bacillota</taxon>
        <taxon>Bacilli</taxon>
        <taxon>Bacillales</taxon>
        <taxon>Paenibacillaceae</taxon>
        <taxon>Paenibacillus</taxon>
    </lineage>
</organism>
<dbReference type="Gene3D" id="1.10.10.60">
    <property type="entry name" value="Homeodomain-like"/>
    <property type="match status" value="2"/>
</dbReference>
<dbReference type="SMART" id="SM00342">
    <property type="entry name" value="HTH_ARAC"/>
    <property type="match status" value="1"/>
</dbReference>
<feature type="modified residue" description="4-aspartylphosphate" evidence="2">
    <location>
        <position position="54"/>
    </location>
</feature>
<comment type="caution">
    <text evidence="5">The sequence shown here is derived from an EMBL/GenBank/DDBJ whole genome shotgun (WGS) entry which is preliminary data.</text>
</comment>
<dbReference type="CDD" id="cd17536">
    <property type="entry name" value="REC_YesN-like"/>
    <property type="match status" value="1"/>
</dbReference>
<dbReference type="Pfam" id="PF12833">
    <property type="entry name" value="HTH_18"/>
    <property type="match status" value="1"/>
</dbReference>
<dbReference type="PANTHER" id="PTHR43280">
    <property type="entry name" value="ARAC-FAMILY TRANSCRIPTIONAL REGULATOR"/>
    <property type="match status" value="1"/>
</dbReference>
<name>A0A4R4EKL3_9BACL</name>
<dbReference type="GO" id="GO:0003700">
    <property type="term" value="F:DNA-binding transcription factor activity"/>
    <property type="evidence" value="ECO:0007669"/>
    <property type="project" value="InterPro"/>
</dbReference>
<dbReference type="Pfam" id="PF00072">
    <property type="entry name" value="Response_reg"/>
    <property type="match status" value="1"/>
</dbReference>
<feature type="domain" description="HTH araC/xylS-type" evidence="3">
    <location>
        <begin position="392"/>
        <end position="494"/>
    </location>
</feature>
<dbReference type="GO" id="GO:0000160">
    <property type="term" value="P:phosphorelay signal transduction system"/>
    <property type="evidence" value="ECO:0007669"/>
    <property type="project" value="InterPro"/>
</dbReference>
<evidence type="ECO:0000313" key="5">
    <source>
        <dbReference type="EMBL" id="TCZ78825.1"/>
    </source>
</evidence>
<dbReference type="OrthoDB" id="2546565at2"/>
<accession>A0A4R4EKL3</accession>
<evidence type="ECO:0000313" key="6">
    <source>
        <dbReference type="Proteomes" id="UP000295418"/>
    </source>
</evidence>
<gene>
    <name evidence="5" type="ORF">E0485_07040</name>
</gene>
<reference evidence="5 6" key="1">
    <citation type="submission" date="2019-03" db="EMBL/GenBank/DDBJ databases">
        <authorList>
            <person name="Kim M.K.M."/>
        </authorList>
    </citation>
    <scope>NUCLEOTIDE SEQUENCE [LARGE SCALE GENOMIC DNA]</scope>
    <source>
        <strain evidence="5 6">18JY21-1</strain>
    </source>
</reference>
<feature type="domain" description="Response regulatory" evidence="4">
    <location>
        <begin position="2"/>
        <end position="119"/>
    </location>
</feature>
<proteinExistence type="predicted"/>
<dbReference type="AlphaFoldDB" id="A0A4R4EKL3"/>
<evidence type="ECO:0000256" key="2">
    <source>
        <dbReference type="PROSITE-ProRule" id="PRU00169"/>
    </source>
</evidence>
<keyword evidence="6" id="KW-1185">Reference proteome</keyword>
<protein>
    <submittedName>
        <fullName evidence="5">Response regulator</fullName>
    </submittedName>
</protein>
<keyword evidence="1" id="KW-0238">DNA-binding</keyword>
<dbReference type="RefSeq" id="WP_132417275.1">
    <property type="nucleotide sequence ID" value="NZ_SKFG01000004.1"/>
</dbReference>
<dbReference type="GO" id="GO:0043565">
    <property type="term" value="F:sequence-specific DNA binding"/>
    <property type="evidence" value="ECO:0007669"/>
    <property type="project" value="InterPro"/>
</dbReference>
<dbReference type="InterPro" id="IPR018060">
    <property type="entry name" value="HTH_AraC"/>
</dbReference>
<dbReference type="Proteomes" id="UP000295418">
    <property type="component" value="Unassembled WGS sequence"/>
</dbReference>
<evidence type="ECO:0000259" key="4">
    <source>
        <dbReference type="PROSITE" id="PS50110"/>
    </source>
</evidence>
<dbReference type="InterPro" id="IPR011006">
    <property type="entry name" value="CheY-like_superfamily"/>
</dbReference>
<dbReference type="EMBL" id="SKFG01000004">
    <property type="protein sequence ID" value="TCZ78825.1"/>
    <property type="molecule type" value="Genomic_DNA"/>
</dbReference>
<keyword evidence="2" id="KW-0597">Phosphoprotein</keyword>
<dbReference type="PANTHER" id="PTHR43280:SF28">
    <property type="entry name" value="HTH-TYPE TRANSCRIPTIONAL ACTIVATOR RHAS"/>
    <property type="match status" value="1"/>
</dbReference>
<evidence type="ECO:0000259" key="3">
    <source>
        <dbReference type="PROSITE" id="PS01124"/>
    </source>
</evidence>